<comment type="subcellular location">
    <subcellularLocation>
        <location evidence="1">Cell inner membrane</location>
        <topology evidence="1">Multi-pass membrane protein</topology>
    </subcellularLocation>
    <subcellularLocation>
        <location evidence="9">Cell membrane</location>
        <topology evidence="9">Multi-pass membrane protein</topology>
    </subcellularLocation>
</comment>
<keyword evidence="3" id="KW-1003">Cell membrane</keyword>
<feature type="transmembrane region" description="Helical" evidence="10">
    <location>
        <begin position="124"/>
        <end position="141"/>
    </location>
</feature>
<dbReference type="PANTHER" id="PTHR30487">
    <property type="entry name" value="TYPE 4 PREPILIN-LIKE PROTEINS LEADER PEPTIDE-PROCESSING ENZYME"/>
    <property type="match status" value="1"/>
</dbReference>
<dbReference type="GO" id="GO:0032259">
    <property type="term" value="P:methylation"/>
    <property type="evidence" value="ECO:0007669"/>
    <property type="project" value="UniProtKB-KW"/>
</dbReference>
<dbReference type="Pfam" id="PF01478">
    <property type="entry name" value="Peptidase_A24"/>
    <property type="match status" value="1"/>
</dbReference>
<dbReference type="InterPro" id="IPR010627">
    <property type="entry name" value="Prepilin_pept_A24_N"/>
</dbReference>
<dbReference type="Pfam" id="PF06750">
    <property type="entry name" value="A24_N_bact"/>
    <property type="match status" value="1"/>
</dbReference>
<dbReference type="InterPro" id="IPR050882">
    <property type="entry name" value="Prepilin_peptidase/N-MTase"/>
</dbReference>
<proteinExistence type="inferred from homology"/>
<reference evidence="13 14" key="1">
    <citation type="submission" date="2007-03" db="EMBL/GenBank/DDBJ databases">
        <title>Complete sequence of Desulfotomaculum reducens MI-1.</title>
        <authorList>
            <consortium name="US DOE Joint Genome Institute"/>
            <person name="Copeland A."/>
            <person name="Lucas S."/>
            <person name="Lapidus A."/>
            <person name="Barry K."/>
            <person name="Detter J.C."/>
            <person name="Glavina del Rio T."/>
            <person name="Hammon N."/>
            <person name="Israni S."/>
            <person name="Dalin E."/>
            <person name="Tice H."/>
            <person name="Pitluck S."/>
            <person name="Sims D."/>
            <person name="Brettin T."/>
            <person name="Bruce D."/>
            <person name="Han C."/>
            <person name="Tapia R."/>
            <person name="Schmutz J."/>
            <person name="Larimer F."/>
            <person name="Land M."/>
            <person name="Hauser L."/>
            <person name="Kyrpides N."/>
            <person name="Kim E."/>
            <person name="Tebo B.M."/>
            <person name="Richardson P."/>
        </authorList>
    </citation>
    <scope>NUCLEOTIDE SEQUENCE [LARGE SCALE GENOMIC DNA]</scope>
    <source>
        <strain evidence="13 14">MI-1</strain>
    </source>
</reference>
<feature type="transmembrane region" description="Helical" evidence="10">
    <location>
        <begin position="98"/>
        <end position="117"/>
    </location>
</feature>
<keyword evidence="9" id="KW-0808">Transferase</keyword>
<feature type="transmembrane region" description="Helical" evidence="10">
    <location>
        <begin position="177"/>
        <end position="210"/>
    </location>
</feature>
<evidence type="ECO:0000259" key="11">
    <source>
        <dbReference type="Pfam" id="PF01478"/>
    </source>
</evidence>
<dbReference type="KEGG" id="drm:Dred_1047"/>
<dbReference type="eggNOG" id="COG1989">
    <property type="taxonomic scope" value="Bacteria"/>
</dbReference>
<dbReference type="Proteomes" id="UP000001556">
    <property type="component" value="Chromosome"/>
</dbReference>
<keyword evidence="9" id="KW-0645">Protease</keyword>
<keyword evidence="6 10" id="KW-1133">Transmembrane helix</keyword>
<dbReference type="GO" id="GO:0006465">
    <property type="term" value="P:signal peptide processing"/>
    <property type="evidence" value="ECO:0007669"/>
    <property type="project" value="TreeGrafter"/>
</dbReference>
<feature type="transmembrane region" description="Helical" evidence="10">
    <location>
        <begin position="222"/>
        <end position="245"/>
    </location>
</feature>
<keyword evidence="4" id="KW-0997">Cell inner membrane</keyword>
<name>A4J3C9_DESRM</name>
<evidence type="ECO:0000256" key="1">
    <source>
        <dbReference type="ARBA" id="ARBA00004429"/>
    </source>
</evidence>
<dbReference type="RefSeq" id="WP_011877408.1">
    <property type="nucleotide sequence ID" value="NC_009253.1"/>
</dbReference>
<evidence type="ECO:0000256" key="7">
    <source>
        <dbReference type="ARBA" id="ARBA00023136"/>
    </source>
</evidence>
<protein>
    <recommendedName>
        <fullName evidence="9">Prepilin leader peptidase/N-methyltransferase</fullName>
        <ecNumber evidence="9">2.1.1.-</ecNumber>
        <ecNumber evidence="9">3.4.23.43</ecNumber>
    </recommendedName>
</protein>
<evidence type="ECO:0000256" key="4">
    <source>
        <dbReference type="ARBA" id="ARBA00022519"/>
    </source>
</evidence>
<keyword evidence="5 9" id="KW-0812">Transmembrane</keyword>
<dbReference type="Gene3D" id="1.20.120.1220">
    <property type="match status" value="1"/>
</dbReference>
<gene>
    <name evidence="13" type="ordered locus">Dred_1047</name>
</gene>
<keyword evidence="7 10" id="KW-0472">Membrane</keyword>
<evidence type="ECO:0000256" key="5">
    <source>
        <dbReference type="ARBA" id="ARBA00022692"/>
    </source>
</evidence>
<dbReference type="InterPro" id="IPR000045">
    <property type="entry name" value="Prepilin_IV_endopep_pep"/>
</dbReference>
<keyword evidence="9 13" id="KW-0378">Hydrolase</keyword>
<feature type="domain" description="Prepilin type IV endopeptidase peptidase" evidence="11">
    <location>
        <begin position="102"/>
        <end position="206"/>
    </location>
</feature>
<evidence type="ECO:0000256" key="2">
    <source>
        <dbReference type="ARBA" id="ARBA00005801"/>
    </source>
</evidence>
<dbReference type="EC" id="2.1.1.-" evidence="9"/>
<dbReference type="PRINTS" id="PR00864">
    <property type="entry name" value="PREPILNPTASE"/>
</dbReference>
<comment type="function">
    <text evidence="9">Plays an essential role in type IV pili and type II pseudopili formation by proteolytically removing the leader sequence from substrate proteins and subsequently monomethylating the alpha-amino group of the newly exposed N-terminal phenylalanine.</text>
</comment>
<dbReference type="MEROPS" id="A24.019"/>
<evidence type="ECO:0000256" key="10">
    <source>
        <dbReference type="SAM" id="Phobius"/>
    </source>
</evidence>
<accession>A4J3C9</accession>
<evidence type="ECO:0000256" key="9">
    <source>
        <dbReference type="RuleBase" id="RU003794"/>
    </source>
</evidence>
<sequence length="248" mass="26920">MAFYILVLITGLVVGSFLNVCIYRIPQGETVVTTPSHCFACGTRLKPWDLVPLFSYLLLRGKCRYCRVKISVQYPLVELITGLLFLATIYYWGISWQALAMLVFFSVLMVTTVIDIHHQIIPDSVLLVGGLLGLPIIFFQSLDHLKWGLIGFFAAGLLLLLIALLSKGGMGGGDIKLAAVMGLYLGLKPVAIALFLSFLLGGAVGILLLATGIKGRKDPVPFGPFLAAGAIISAFLGERIIVWYLGFL</sequence>
<evidence type="ECO:0000313" key="13">
    <source>
        <dbReference type="EMBL" id="ABO49582.1"/>
    </source>
</evidence>
<comment type="similarity">
    <text evidence="2 8">Belongs to the peptidase A24 family.</text>
</comment>
<evidence type="ECO:0000313" key="14">
    <source>
        <dbReference type="Proteomes" id="UP000001556"/>
    </source>
</evidence>
<evidence type="ECO:0000256" key="8">
    <source>
        <dbReference type="RuleBase" id="RU003793"/>
    </source>
</evidence>
<dbReference type="EC" id="3.4.23.43" evidence="9"/>
<evidence type="ECO:0000256" key="6">
    <source>
        <dbReference type="ARBA" id="ARBA00022989"/>
    </source>
</evidence>
<organism evidence="13 14">
    <name type="scientific">Desulforamulus reducens (strain ATCC BAA-1160 / DSM 100696 / MI-1)</name>
    <name type="common">Desulfotomaculum reducens</name>
    <dbReference type="NCBI Taxonomy" id="349161"/>
    <lineage>
        <taxon>Bacteria</taxon>
        <taxon>Bacillati</taxon>
        <taxon>Bacillota</taxon>
        <taxon>Clostridia</taxon>
        <taxon>Eubacteriales</taxon>
        <taxon>Peptococcaceae</taxon>
        <taxon>Desulforamulus</taxon>
    </lineage>
</organism>
<dbReference type="InterPro" id="IPR014032">
    <property type="entry name" value="Peptidase_A24A_bac"/>
</dbReference>
<feature type="transmembrane region" description="Helical" evidence="10">
    <location>
        <begin position="147"/>
        <end position="165"/>
    </location>
</feature>
<keyword evidence="14" id="KW-1185">Reference proteome</keyword>
<dbReference type="OrthoDB" id="9789291at2"/>
<dbReference type="STRING" id="349161.Dred_1047"/>
<dbReference type="HOGENOM" id="CLU_057101_0_1_9"/>
<dbReference type="EMBL" id="CP000612">
    <property type="protein sequence ID" value="ABO49582.1"/>
    <property type="molecule type" value="Genomic_DNA"/>
</dbReference>
<evidence type="ECO:0000259" key="12">
    <source>
        <dbReference type="Pfam" id="PF06750"/>
    </source>
</evidence>
<feature type="transmembrane region" description="Helical" evidence="10">
    <location>
        <begin position="6"/>
        <end position="25"/>
    </location>
</feature>
<dbReference type="PANTHER" id="PTHR30487:SF0">
    <property type="entry name" value="PREPILIN LEADER PEPTIDASE_N-METHYLTRANSFERASE-RELATED"/>
    <property type="match status" value="1"/>
</dbReference>
<feature type="transmembrane region" description="Helical" evidence="10">
    <location>
        <begin position="74"/>
        <end position="92"/>
    </location>
</feature>
<keyword evidence="9" id="KW-0511">Multifunctional enzyme</keyword>
<keyword evidence="9" id="KW-0489">Methyltransferase</keyword>
<dbReference type="AlphaFoldDB" id="A4J3C9"/>
<evidence type="ECO:0000256" key="3">
    <source>
        <dbReference type="ARBA" id="ARBA00022475"/>
    </source>
</evidence>
<feature type="domain" description="Prepilin peptidase A24 N-terminal" evidence="12">
    <location>
        <begin position="9"/>
        <end position="90"/>
    </location>
</feature>
<dbReference type="GO" id="GO:0008168">
    <property type="term" value="F:methyltransferase activity"/>
    <property type="evidence" value="ECO:0007669"/>
    <property type="project" value="UniProtKB-KW"/>
</dbReference>
<dbReference type="GO" id="GO:0005886">
    <property type="term" value="C:plasma membrane"/>
    <property type="evidence" value="ECO:0007669"/>
    <property type="project" value="UniProtKB-SubCell"/>
</dbReference>
<comment type="catalytic activity">
    <reaction evidence="9">
        <text>Typically cleaves a -Gly-|-Phe- bond to release an N-terminal, basic peptide of 5-8 residues from type IV prepilin, and then N-methylates the new N-terminal amino group, the methyl donor being S-adenosyl-L-methionine.</text>
        <dbReference type="EC" id="3.4.23.43"/>
    </reaction>
</comment>
<dbReference type="GO" id="GO:0004190">
    <property type="term" value="F:aspartic-type endopeptidase activity"/>
    <property type="evidence" value="ECO:0007669"/>
    <property type="project" value="UniProtKB-EC"/>
</dbReference>